<keyword evidence="2" id="KW-1185">Reference proteome</keyword>
<accession>A0ABM9HI54</accession>
<evidence type="ECO:0000313" key="1">
    <source>
        <dbReference type="EMBL" id="CAI2719741.1"/>
    </source>
</evidence>
<dbReference type="Proteomes" id="UP001157733">
    <property type="component" value="Chromosome"/>
</dbReference>
<dbReference type="EMBL" id="OX336137">
    <property type="protein sequence ID" value="CAI2719741.1"/>
    <property type="molecule type" value="Genomic_DNA"/>
</dbReference>
<sequence>MIDWQSINLADLAFDVQVEDIQEVGHTFVFPVAVKLKDGTPAFTQPVSLRADFYRELKKTPDWETALMQILKARVREEVHRRKKQNSVSIHDRLRLMNANDRSLQ</sequence>
<gene>
    <name evidence="1" type="ORF">NSPWAT_2885</name>
</gene>
<proteinExistence type="predicted"/>
<name>A0ABM9HI54_9BACT</name>
<evidence type="ECO:0000313" key="2">
    <source>
        <dbReference type="Proteomes" id="UP001157733"/>
    </source>
</evidence>
<organism evidence="1 2">
    <name type="scientific">Nitrospina watsonii</name>
    <dbReference type="NCBI Taxonomy" id="1323948"/>
    <lineage>
        <taxon>Bacteria</taxon>
        <taxon>Pseudomonadati</taxon>
        <taxon>Nitrospinota/Tectimicrobiota group</taxon>
        <taxon>Nitrospinota</taxon>
        <taxon>Nitrospinia</taxon>
        <taxon>Nitrospinales</taxon>
        <taxon>Nitrospinaceae</taxon>
        <taxon>Nitrospina</taxon>
    </lineage>
</organism>
<dbReference type="RefSeq" id="WP_282012551.1">
    <property type="nucleotide sequence ID" value="NZ_OX336137.1"/>
</dbReference>
<protein>
    <submittedName>
        <fullName evidence="1">Uncharacterized protein</fullName>
    </submittedName>
</protein>
<reference evidence="1 2" key="1">
    <citation type="submission" date="2022-09" db="EMBL/GenBank/DDBJ databases">
        <authorList>
            <person name="Kop L."/>
        </authorList>
    </citation>
    <scope>NUCLEOTIDE SEQUENCE [LARGE SCALE GENOMIC DNA]</scope>
    <source>
        <strain evidence="1 2">347</strain>
    </source>
</reference>